<evidence type="ECO:0000313" key="5">
    <source>
        <dbReference type="Proteomes" id="UP000265020"/>
    </source>
</evidence>
<accession>A0A3Q2D576</accession>
<name>A0A3Q2D576_CYPVA</name>
<feature type="signal peptide" evidence="2">
    <location>
        <begin position="1"/>
        <end position="21"/>
    </location>
</feature>
<organism evidence="4 5">
    <name type="scientific">Cyprinodon variegatus</name>
    <name type="common">Sheepshead minnow</name>
    <dbReference type="NCBI Taxonomy" id="28743"/>
    <lineage>
        <taxon>Eukaryota</taxon>
        <taxon>Metazoa</taxon>
        <taxon>Chordata</taxon>
        <taxon>Craniata</taxon>
        <taxon>Vertebrata</taxon>
        <taxon>Euteleostomi</taxon>
        <taxon>Actinopterygii</taxon>
        <taxon>Neopterygii</taxon>
        <taxon>Teleostei</taxon>
        <taxon>Neoteleostei</taxon>
        <taxon>Acanthomorphata</taxon>
        <taxon>Ovalentaria</taxon>
        <taxon>Atherinomorphae</taxon>
        <taxon>Cyprinodontiformes</taxon>
        <taxon>Cyprinodontidae</taxon>
        <taxon>Cyprinodon</taxon>
    </lineage>
</organism>
<dbReference type="Gene3D" id="3.10.100.10">
    <property type="entry name" value="Mannose-Binding Protein A, subunit A"/>
    <property type="match status" value="1"/>
</dbReference>
<dbReference type="InterPro" id="IPR016186">
    <property type="entry name" value="C-type_lectin-like/link_sf"/>
</dbReference>
<sequence>MRVLQFLAFMCAVVFLTDALGELHKNFDWINLLKTKSDLVKRSARCSRGWTPFNNRCFRYIPKPMSWARAEKNCQSMRGNLASVHDIEEYHEIQRLIMTASHEYKETWIGGSDAQEENQWFWSDGTPFHFTNWCPGEPNNFHGRQHCLRINHGNQKCWDDYQCNVSKPSVCAKKG</sequence>
<dbReference type="OMA" id="HDITEYH"/>
<reference evidence="4" key="1">
    <citation type="submission" date="2025-08" db="UniProtKB">
        <authorList>
            <consortium name="Ensembl"/>
        </authorList>
    </citation>
    <scope>IDENTIFICATION</scope>
</reference>
<dbReference type="InterPro" id="IPR018378">
    <property type="entry name" value="C-type_lectin_CS"/>
</dbReference>
<feature type="domain" description="C-type lectin" evidence="3">
    <location>
        <begin position="53"/>
        <end position="172"/>
    </location>
</feature>
<dbReference type="PROSITE" id="PS00615">
    <property type="entry name" value="C_TYPE_LECTIN_1"/>
    <property type="match status" value="1"/>
</dbReference>
<keyword evidence="1" id="KW-1015">Disulfide bond</keyword>
<dbReference type="PROSITE" id="PS50041">
    <property type="entry name" value="C_TYPE_LECTIN_2"/>
    <property type="match status" value="1"/>
</dbReference>
<dbReference type="CDD" id="cd00037">
    <property type="entry name" value="CLECT"/>
    <property type="match status" value="1"/>
</dbReference>
<evidence type="ECO:0000256" key="2">
    <source>
        <dbReference type="SAM" id="SignalP"/>
    </source>
</evidence>
<dbReference type="InterPro" id="IPR016187">
    <property type="entry name" value="CTDL_fold"/>
</dbReference>
<dbReference type="PRINTS" id="PR01504">
    <property type="entry name" value="PNCREATITSAP"/>
</dbReference>
<reference evidence="4" key="2">
    <citation type="submission" date="2025-09" db="UniProtKB">
        <authorList>
            <consortium name="Ensembl"/>
        </authorList>
    </citation>
    <scope>IDENTIFICATION</scope>
</reference>
<dbReference type="InterPro" id="IPR001304">
    <property type="entry name" value="C-type_lectin-like"/>
</dbReference>
<dbReference type="AlphaFoldDB" id="A0A3Q2D576"/>
<dbReference type="SUPFAM" id="SSF56436">
    <property type="entry name" value="C-type lectin-like"/>
    <property type="match status" value="1"/>
</dbReference>
<keyword evidence="2" id="KW-0732">Signal</keyword>
<feature type="chain" id="PRO_5018593682" evidence="2">
    <location>
        <begin position="22"/>
        <end position="175"/>
    </location>
</feature>
<dbReference type="SMART" id="SM00034">
    <property type="entry name" value="CLECT"/>
    <property type="match status" value="1"/>
</dbReference>
<dbReference type="PANTHER" id="PTHR22803">
    <property type="entry name" value="MANNOSE, PHOSPHOLIPASE, LECTIN RECEPTOR RELATED"/>
    <property type="match status" value="1"/>
</dbReference>
<proteinExistence type="predicted"/>
<keyword evidence="5" id="KW-1185">Reference proteome</keyword>
<dbReference type="Pfam" id="PF00059">
    <property type="entry name" value="Lectin_C"/>
    <property type="match status" value="1"/>
</dbReference>
<dbReference type="Ensembl" id="ENSCVAT00000021035.1">
    <property type="protein sequence ID" value="ENSCVAP00000013474.1"/>
    <property type="gene ID" value="ENSCVAG00000015994.1"/>
</dbReference>
<dbReference type="Proteomes" id="UP000265020">
    <property type="component" value="Unassembled WGS sequence"/>
</dbReference>
<evidence type="ECO:0000313" key="4">
    <source>
        <dbReference type="Ensembl" id="ENSCVAP00000013474.1"/>
    </source>
</evidence>
<dbReference type="InterPro" id="IPR050111">
    <property type="entry name" value="C-type_lectin/snaclec_domain"/>
</dbReference>
<evidence type="ECO:0000256" key="1">
    <source>
        <dbReference type="ARBA" id="ARBA00023157"/>
    </source>
</evidence>
<dbReference type="GeneTree" id="ENSGT00940000164599"/>
<protein>
    <submittedName>
        <fullName evidence="4">Ladderlectin-like</fullName>
    </submittedName>
</protein>
<evidence type="ECO:0000259" key="3">
    <source>
        <dbReference type="PROSITE" id="PS50041"/>
    </source>
</evidence>